<gene>
    <name evidence="1" type="primary">ORF27726</name>
</gene>
<feature type="non-terminal residue" evidence="1">
    <location>
        <position position="67"/>
    </location>
</feature>
<evidence type="ECO:0000313" key="1">
    <source>
        <dbReference type="EMBL" id="CEK56472.1"/>
    </source>
</evidence>
<dbReference type="EMBL" id="HACG01009607">
    <property type="protein sequence ID" value="CEK56472.1"/>
    <property type="molecule type" value="Transcribed_RNA"/>
</dbReference>
<protein>
    <submittedName>
        <fullName evidence="1">Uncharacterized protein</fullName>
    </submittedName>
</protein>
<feature type="non-terminal residue" evidence="1">
    <location>
        <position position="1"/>
    </location>
</feature>
<name>A0A0B6YJW4_9EUPU</name>
<proteinExistence type="predicted"/>
<reference evidence="1" key="1">
    <citation type="submission" date="2014-12" db="EMBL/GenBank/DDBJ databases">
        <title>Insight into the proteome of Arion vulgaris.</title>
        <authorList>
            <person name="Aradska J."/>
            <person name="Bulat T."/>
            <person name="Smidak R."/>
            <person name="Sarate P."/>
            <person name="Gangsoo J."/>
            <person name="Sialana F."/>
            <person name="Bilban M."/>
            <person name="Lubec G."/>
        </authorList>
    </citation>
    <scope>NUCLEOTIDE SEQUENCE</scope>
    <source>
        <tissue evidence="1">Skin</tissue>
    </source>
</reference>
<organism evidence="1">
    <name type="scientific">Arion vulgaris</name>
    <dbReference type="NCBI Taxonomy" id="1028688"/>
    <lineage>
        <taxon>Eukaryota</taxon>
        <taxon>Metazoa</taxon>
        <taxon>Spiralia</taxon>
        <taxon>Lophotrochozoa</taxon>
        <taxon>Mollusca</taxon>
        <taxon>Gastropoda</taxon>
        <taxon>Heterobranchia</taxon>
        <taxon>Euthyneura</taxon>
        <taxon>Panpulmonata</taxon>
        <taxon>Eupulmonata</taxon>
        <taxon>Stylommatophora</taxon>
        <taxon>Helicina</taxon>
        <taxon>Arionoidea</taxon>
        <taxon>Arionidae</taxon>
        <taxon>Arion</taxon>
    </lineage>
</organism>
<sequence>FKQKPCEDFSKFLRGLQMLGGYCELQEHHNRCVVDRIVSGVRSETLRKQLQGFPDLELRQAVEVCSE</sequence>
<dbReference type="AlphaFoldDB" id="A0A0B6YJW4"/>
<accession>A0A0B6YJW4</accession>